<feature type="domain" description="DUF547" evidence="2">
    <location>
        <begin position="114"/>
        <end position="224"/>
    </location>
</feature>
<feature type="signal peptide" evidence="1">
    <location>
        <begin position="1"/>
        <end position="20"/>
    </location>
</feature>
<comment type="caution">
    <text evidence="3">The sequence shown here is derived from an EMBL/GenBank/DDBJ whole genome shotgun (WGS) entry which is preliminary data.</text>
</comment>
<feature type="chain" id="PRO_5046539155" evidence="1">
    <location>
        <begin position="21"/>
        <end position="298"/>
    </location>
</feature>
<evidence type="ECO:0000259" key="2">
    <source>
        <dbReference type="Pfam" id="PF04784"/>
    </source>
</evidence>
<dbReference type="InterPro" id="IPR006869">
    <property type="entry name" value="DUF547"/>
</dbReference>
<keyword evidence="4" id="KW-1185">Reference proteome</keyword>
<name>A0ABR1FIE9_AURAN</name>
<keyword evidence="3" id="KW-0472">Membrane</keyword>
<dbReference type="PANTHER" id="PTHR46361">
    <property type="entry name" value="ELECTRON CARRIER/ PROTEIN DISULFIDE OXIDOREDUCTASE"/>
    <property type="match status" value="1"/>
</dbReference>
<evidence type="ECO:0000256" key="1">
    <source>
        <dbReference type="SAM" id="SignalP"/>
    </source>
</evidence>
<reference evidence="3 4" key="1">
    <citation type="submission" date="2024-03" db="EMBL/GenBank/DDBJ databases">
        <title>Aureococcus anophagefferens CCMP1851 and Kratosvirus quantuckense: Draft genome of a second virus-susceptible host strain in the model system.</title>
        <authorList>
            <person name="Chase E."/>
            <person name="Truchon A.R."/>
            <person name="Schepens W."/>
            <person name="Wilhelm S.W."/>
        </authorList>
    </citation>
    <scope>NUCLEOTIDE SEQUENCE [LARGE SCALE GENOMIC DNA]</scope>
    <source>
        <strain evidence="3 4">CCMP1851</strain>
    </source>
</reference>
<protein>
    <submittedName>
        <fullName evidence="3">Zinc ion transmembrane transporter</fullName>
    </submittedName>
</protein>
<evidence type="ECO:0000313" key="3">
    <source>
        <dbReference type="EMBL" id="KAK7231319.1"/>
    </source>
</evidence>
<organism evidence="3 4">
    <name type="scientific">Aureococcus anophagefferens</name>
    <name type="common">Harmful bloom alga</name>
    <dbReference type="NCBI Taxonomy" id="44056"/>
    <lineage>
        <taxon>Eukaryota</taxon>
        <taxon>Sar</taxon>
        <taxon>Stramenopiles</taxon>
        <taxon>Ochrophyta</taxon>
        <taxon>Pelagophyceae</taxon>
        <taxon>Pelagomonadales</taxon>
        <taxon>Pelagomonadaceae</taxon>
        <taxon>Aureococcus</taxon>
    </lineage>
</organism>
<accession>A0ABR1FIE9</accession>
<proteinExistence type="predicted"/>
<keyword evidence="1" id="KW-0732">Signal</keyword>
<gene>
    <name evidence="3" type="primary">ZRT3</name>
    <name evidence="3" type="ORF">SO694_00073156</name>
</gene>
<sequence length="298" mass="31770">MSIKPRLLVVLGGALTMCNGLQLFTAVESLVATPYAKLEKKVASQQIPAVAAAPAPRKTLASELAGGASFDHSAWDALLKAHVRDDGTVDYGGLERDGDAFRGYLAALAAADVDALSDREQLALHLNAYNALCVAHVLPVHGTLKSILDLSEKDAPIWDKVAGEVGGVAVSLNDIEHERLRLRWDEPELHACIVCASTSCPSLARFAFAGDGLERDMRARAESWLRDGSKGCAAERGGAVARLSRICLWFEDDFDTRGGAAAFVRDHVDGGSAAARALDGGAALRYFPYDWSLNKVAK</sequence>
<dbReference type="Pfam" id="PF04784">
    <property type="entry name" value="DUF547"/>
    <property type="match status" value="1"/>
</dbReference>
<dbReference type="Proteomes" id="UP001363151">
    <property type="component" value="Unassembled WGS sequence"/>
</dbReference>
<dbReference type="PANTHER" id="PTHR46361:SF5">
    <property type="entry name" value="DEP DOMAIN-CONTAINING PROTEIN"/>
    <property type="match status" value="1"/>
</dbReference>
<dbReference type="EMBL" id="JBBJCI010000417">
    <property type="protein sequence ID" value="KAK7231319.1"/>
    <property type="molecule type" value="Genomic_DNA"/>
</dbReference>
<evidence type="ECO:0000313" key="4">
    <source>
        <dbReference type="Proteomes" id="UP001363151"/>
    </source>
</evidence>
<keyword evidence="3" id="KW-0812">Transmembrane</keyword>